<dbReference type="PANTHER" id="PTHR12631:SF10">
    <property type="entry name" value="BETA-XYLOSIDASE-LIKE PROTEIN-RELATED"/>
    <property type="match status" value="1"/>
</dbReference>
<evidence type="ECO:0000313" key="3">
    <source>
        <dbReference type="EMBL" id="MBE9375235.1"/>
    </source>
</evidence>
<dbReference type="GO" id="GO:0004553">
    <property type="term" value="F:hydrolase activity, hydrolyzing O-glycosyl compounds"/>
    <property type="evidence" value="ECO:0007669"/>
    <property type="project" value="TreeGrafter"/>
</dbReference>
<reference evidence="3" key="1">
    <citation type="submission" date="2020-10" db="EMBL/GenBank/DDBJ databases">
        <title>Diversity and distribution of actinomycetes associated with coral in the coast of Hainan.</title>
        <authorList>
            <person name="Li F."/>
        </authorList>
    </citation>
    <scope>NUCLEOTIDE SEQUENCE</scope>
    <source>
        <strain evidence="3">HNM0983</strain>
    </source>
</reference>
<organism evidence="3 4">
    <name type="scientific">Saccharopolyspora montiporae</name>
    <dbReference type="NCBI Taxonomy" id="2781240"/>
    <lineage>
        <taxon>Bacteria</taxon>
        <taxon>Bacillati</taxon>
        <taxon>Actinomycetota</taxon>
        <taxon>Actinomycetes</taxon>
        <taxon>Pseudonocardiales</taxon>
        <taxon>Pseudonocardiaceae</taxon>
        <taxon>Saccharopolyspora</taxon>
    </lineage>
</organism>
<sequence>MLLELKQRSALSYAQLARRTFTSSSTLHRYCTGTSVPADYQTVVRLGEECGASDDELNELLRRWRNQEHEAVQRGAEAVPAEPVEEPVPLGALRSRRGLRPGHAWLPVAALAVAAVLAAVTIASVPPPEQQEEVPPQQRSLPDPDAVPAWVRHPAPVEPEMFGVTMNSHSGEMPAFRVGSVRLWDSNTRWAGLEPARGRYDWSTLDRMVGAAQEEDLPVTFVLGGTPEWAAPDAPSGTYSDGSRSAPPDDLADWDGFVRRLVERFQGRIDAYELWNSATDEVVYSGSPRTLVEMTRRAADIVHEVDPRATVVCPSMGELWSGHGMQRLREFADLGGYEECDAVGIKLHPRSAADPPESALELLPRVSRTLHERGIVRKLWNTGTRRTLPNEEQLDEPRAVAHAMRFYLSAFYARPFEVERMYFYSWGTPTNPVVLQAEGSPPTAAGLAVERLQSWLAGTAARGCGRGLDRGLPEGVWECEFVDGAGQVLQVRWSPGERQQETRAGHGAQYVTDVRGVRTAVGPGDPVPVSGTPVLLTSTR</sequence>
<proteinExistence type="predicted"/>
<evidence type="ECO:0000259" key="2">
    <source>
        <dbReference type="SMART" id="SM00530"/>
    </source>
</evidence>
<feature type="domain" description="HTH cro/C1-type" evidence="2">
    <location>
        <begin position="1"/>
        <end position="57"/>
    </location>
</feature>
<protein>
    <submittedName>
        <fullName evidence="3">Helix-turn-helix domain-containing protein</fullName>
    </submittedName>
</protein>
<keyword evidence="4" id="KW-1185">Reference proteome</keyword>
<evidence type="ECO:0000313" key="4">
    <source>
        <dbReference type="Proteomes" id="UP000598360"/>
    </source>
</evidence>
<accession>A0A929BBC7</accession>
<dbReference type="Pfam" id="PF13560">
    <property type="entry name" value="HTH_31"/>
    <property type="match status" value="1"/>
</dbReference>
<dbReference type="SUPFAM" id="SSF51445">
    <property type="entry name" value="(Trans)glycosidases"/>
    <property type="match status" value="1"/>
</dbReference>
<feature type="region of interest" description="Disordered" evidence="1">
    <location>
        <begin position="519"/>
        <end position="540"/>
    </location>
</feature>
<dbReference type="InterPro" id="IPR051923">
    <property type="entry name" value="Glycosyl_Hydrolase_39"/>
</dbReference>
<name>A0A929BBC7_9PSEU</name>
<feature type="region of interest" description="Disordered" evidence="1">
    <location>
        <begin position="226"/>
        <end position="248"/>
    </location>
</feature>
<dbReference type="CDD" id="cd00093">
    <property type="entry name" value="HTH_XRE"/>
    <property type="match status" value="1"/>
</dbReference>
<dbReference type="PANTHER" id="PTHR12631">
    <property type="entry name" value="ALPHA-L-IDURONIDASE"/>
    <property type="match status" value="1"/>
</dbReference>
<dbReference type="EMBL" id="JADEYC010000019">
    <property type="protein sequence ID" value="MBE9375235.1"/>
    <property type="molecule type" value="Genomic_DNA"/>
</dbReference>
<dbReference type="Gene3D" id="3.20.20.80">
    <property type="entry name" value="Glycosidases"/>
    <property type="match status" value="1"/>
</dbReference>
<dbReference type="InterPro" id="IPR017853">
    <property type="entry name" value="GH"/>
</dbReference>
<gene>
    <name evidence="3" type="ORF">IQ251_12355</name>
</gene>
<comment type="caution">
    <text evidence="3">The sequence shown here is derived from an EMBL/GenBank/DDBJ whole genome shotgun (WGS) entry which is preliminary data.</text>
</comment>
<dbReference type="SMART" id="SM00530">
    <property type="entry name" value="HTH_XRE"/>
    <property type="match status" value="1"/>
</dbReference>
<dbReference type="Proteomes" id="UP000598360">
    <property type="component" value="Unassembled WGS sequence"/>
</dbReference>
<dbReference type="AlphaFoldDB" id="A0A929BBC7"/>
<dbReference type="InterPro" id="IPR001387">
    <property type="entry name" value="Cro/C1-type_HTH"/>
</dbReference>
<evidence type="ECO:0000256" key="1">
    <source>
        <dbReference type="SAM" id="MobiDB-lite"/>
    </source>
</evidence>